<protein>
    <recommendedName>
        <fullName evidence="2">RNA polymerase sigma-70 region 4 domain-containing protein</fullName>
    </recommendedName>
</protein>
<dbReference type="GO" id="GO:0006352">
    <property type="term" value="P:DNA-templated transcription initiation"/>
    <property type="evidence" value="ECO:0007669"/>
    <property type="project" value="InterPro"/>
</dbReference>
<dbReference type="InterPro" id="IPR013324">
    <property type="entry name" value="RNA_pol_sigma_r3/r4-like"/>
</dbReference>
<dbReference type="STRING" id="1384057.CD33_14070"/>
<keyword evidence="1" id="KW-0175">Coiled coil</keyword>
<name>A0A0A3HQM8_9BACL</name>
<accession>A0A0A3HQM8</accession>
<dbReference type="EMBL" id="JPVO01000053">
    <property type="protein sequence ID" value="KGR74881.1"/>
    <property type="molecule type" value="Genomic_DNA"/>
</dbReference>
<dbReference type="Pfam" id="PF04545">
    <property type="entry name" value="Sigma70_r4"/>
    <property type="match status" value="1"/>
</dbReference>
<dbReference type="InterPro" id="IPR036388">
    <property type="entry name" value="WH-like_DNA-bd_sf"/>
</dbReference>
<dbReference type="Gene3D" id="1.10.10.10">
    <property type="entry name" value="Winged helix-like DNA-binding domain superfamily/Winged helix DNA-binding domain"/>
    <property type="match status" value="1"/>
</dbReference>
<feature type="domain" description="RNA polymerase sigma-70 region 4" evidence="2">
    <location>
        <begin position="85"/>
        <end position="120"/>
    </location>
</feature>
<dbReference type="eggNOG" id="ENOG5032UYG">
    <property type="taxonomic scope" value="Bacteria"/>
</dbReference>
<comment type="caution">
    <text evidence="3">The sequence shown here is derived from an EMBL/GenBank/DDBJ whole genome shotgun (WGS) entry which is preliminary data.</text>
</comment>
<evidence type="ECO:0000313" key="4">
    <source>
        <dbReference type="Proteomes" id="UP000030408"/>
    </source>
</evidence>
<dbReference type="AlphaFoldDB" id="A0A0A3HQM8"/>
<sequence>MYEWLKEYIKLREEISYLELKLDQNQTELKRWVEGDLSKVKLEADSIASGLEDKIEMQLKLLDEKKKQRDELIALVEKFEGLDNQILRMKWFEGKTLEQIAEELQYSYGYIKRKHADIMKMIKFADSLASNL</sequence>
<keyword evidence="4" id="KW-1185">Reference proteome</keyword>
<reference evidence="3 4" key="1">
    <citation type="submission" date="2014-02" db="EMBL/GenBank/DDBJ databases">
        <title>Draft genome sequence of Lysinibacillus sinduriensis JCM 15800.</title>
        <authorList>
            <person name="Zhang F."/>
            <person name="Wang G."/>
            <person name="Zhang L."/>
        </authorList>
    </citation>
    <scope>NUCLEOTIDE SEQUENCE [LARGE SCALE GENOMIC DNA]</scope>
    <source>
        <strain evidence="3 4">JCM 15800</strain>
    </source>
</reference>
<dbReference type="OrthoDB" id="2454082at2"/>
<dbReference type="RefSeq" id="WP_036201486.1">
    <property type="nucleotide sequence ID" value="NZ_AVCY01000003.1"/>
</dbReference>
<evidence type="ECO:0000256" key="1">
    <source>
        <dbReference type="SAM" id="Coils"/>
    </source>
</evidence>
<organism evidence="3 4">
    <name type="scientific">Ureibacillus sinduriensis BLB-1 = JCM 15800</name>
    <dbReference type="NCBI Taxonomy" id="1384057"/>
    <lineage>
        <taxon>Bacteria</taxon>
        <taxon>Bacillati</taxon>
        <taxon>Bacillota</taxon>
        <taxon>Bacilli</taxon>
        <taxon>Bacillales</taxon>
        <taxon>Caryophanaceae</taxon>
        <taxon>Ureibacillus</taxon>
    </lineage>
</organism>
<feature type="coiled-coil region" evidence="1">
    <location>
        <begin position="48"/>
        <end position="82"/>
    </location>
</feature>
<dbReference type="InterPro" id="IPR007630">
    <property type="entry name" value="RNA_pol_sigma70_r4"/>
</dbReference>
<evidence type="ECO:0000313" key="3">
    <source>
        <dbReference type="EMBL" id="KGR74881.1"/>
    </source>
</evidence>
<dbReference type="SUPFAM" id="SSF88659">
    <property type="entry name" value="Sigma3 and sigma4 domains of RNA polymerase sigma factors"/>
    <property type="match status" value="1"/>
</dbReference>
<gene>
    <name evidence="3" type="ORF">CD33_14070</name>
</gene>
<proteinExistence type="predicted"/>
<dbReference type="GO" id="GO:0003700">
    <property type="term" value="F:DNA-binding transcription factor activity"/>
    <property type="evidence" value="ECO:0007669"/>
    <property type="project" value="InterPro"/>
</dbReference>
<evidence type="ECO:0000259" key="2">
    <source>
        <dbReference type="Pfam" id="PF04545"/>
    </source>
</evidence>
<dbReference type="Proteomes" id="UP000030408">
    <property type="component" value="Unassembled WGS sequence"/>
</dbReference>